<gene>
    <name evidence="2" type="ORF">E2C01_007749</name>
</gene>
<sequence>MRHVPHTPRIVSVCVWVPVAVVVLQCGLRVAGRCPCAHHWRRRKNAMLRRHNMKQSLIRIHQSSRRSKRSDKL</sequence>
<keyword evidence="3" id="KW-1185">Reference proteome</keyword>
<evidence type="ECO:0000256" key="1">
    <source>
        <dbReference type="SAM" id="MobiDB-lite"/>
    </source>
</evidence>
<reference evidence="2 3" key="1">
    <citation type="submission" date="2019-05" db="EMBL/GenBank/DDBJ databases">
        <title>Another draft genome of Portunus trituberculatus and its Hox gene families provides insights of decapod evolution.</title>
        <authorList>
            <person name="Jeong J.-H."/>
            <person name="Song I."/>
            <person name="Kim S."/>
            <person name="Choi T."/>
            <person name="Kim D."/>
            <person name="Ryu S."/>
            <person name="Kim W."/>
        </authorList>
    </citation>
    <scope>NUCLEOTIDE SEQUENCE [LARGE SCALE GENOMIC DNA]</scope>
    <source>
        <tissue evidence="2">Muscle</tissue>
    </source>
</reference>
<feature type="region of interest" description="Disordered" evidence="1">
    <location>
        <begin position="53"/>
        <end position="73"/>
    </location>
</feature>
<evidence type="ECO:0000313" key="3">
    <source>
        <dbReference type="Proteomes" id="UP000324222"/>
    </source>
</evidence>
<comment type="caution">
    <text evidence="2">The sequence shown here is derived from an EMBL/GenBank/DDBJ whole genome shotgun (WGS) entry which is preliminary data.</text>
</comment>
<dbReference type="AlphaFoldDB" id="A0A5B7D013"/>
<name>A0A5B7D013_PORTR</name>
<feature type="compositionally biased region" description="Basic residues" evidence="1">
    <location>
        <begin position="62"/>
        <end position="73"/>
    </location>
</feature>
<dbReference type="Proteomes" id="UP000324222">
    <property type="component" value="Unassembled WGS sequence"/>
</dbReference>
<evidence type="ECO:0000313" key="2">
    <source>
        <dbReference type="EMBL" id="MPC14969.1"/>
    </source>
</evidence>
<dbReference type="EMBL" id="VSRR010000393">
    <property type="protein sequence ID" value="MPC14969.1"/>
    <property type="molecule type" value="Genomic_DNA"/>
</dbReference>
<proteinExistence type="predicted"/>
<accession>A0A5B7D013</accession>
<protein>
    <submittedName>
        <fullName evidence="2">Uncharacterized protein</fullName>
    </submittedName>
</protein>
<organism evidence="2 3">
    <name type="scientific">Portunus trituberculatus</name>
    <name type="common">Swimming crab</name>
    <name type="synonym">Neptunus trituberculatus</name>
    <dbReference type="NCBI Taxonomy" id="210409"/>
    <lineage>
        <taxon>Eukaryota</taxon>
        <taxon>Metazoa</taxon>
        <taxon>Ecdysozoa</taxon>
        <taxon>Arthropoda</taxon>
        <taxon>Crustacea</taxon>
        <taxon>Multicrustacea</taxon>
        <taxon>Malacostraca</taxon>
        <taxon>Eumalacostraca</taxon>
        <taxon>Eucarida</taxon>
        <taxon>Decapoda</taxon>
        <taxon>Pleocyemata</taxon>
        <taxon>Brachyura</taxon>
        <taxon>Eubrachyura</taxon>
        <taxon>Portunoidea</taxon>
        <taxon>Portunidae</taxon>
        <taxon>Portuninae</taxon>
        <taxon>Portunus</taxon>
    </lineage>
</organism>